<feature type="signal peptide" evidence="1">
    <location>
        <begin position="1"/>
        <end position="20"/>
    </location>
</feature>
<evidence type="ECO:0000313" key="5">
    <source>
        <dbReference type="Proteomes" id="UP000810130"/>
    </source>
</evidence>
<proteinExistence type="predicted"/>
<accession>A0AB39IDJ0</accession>
<dbReference type="EMBL" id="JAGJWX010000005">
    <property type="protein sequence ID" value="MBP2857643.1"/>
    <property type="molecule type" value="Genomic_DNA"/>
</dbReference>
<gene>
    <name evidence="2" type="ORF">J8657_08540</name>
    <name evidence="3" type="ORF">LF923_0005240</name>
    <name evidence="4" type="ORF">LF929_014940</name>
</gene>
<dbReference type="EMBL" id="CP162670">
    <property type="protein sequence ID" value="XDL23554.1"/>
    <property type="molecule type" value="Genomic_DNA"/>
</dbReference>
<evidence type="ECO:0000313" key="4">
    <source>
        <dbReference type="EMBL" id="XDL23554.1"/>
    </source>
</evidence>
<reference evidence="3" key="2">
    <citation type="submission" date="2024-07" db="EMBL/GenBank/DDBJ databases">
        <authorList>
            <person name="Pedron J."/>
        </authorList>
    </citation>
    <scope>NUCLEOTIDE SEQUENCE</scope>
    <source>
        <strain evidence="4">A003-S1-M15</strain>
        <strain evidence="3">A642-S2-A17</strain>
    </source>
</reference>
<keyword evidence="5" id="KW-1185">Reference proteome</keyword>
<dbReference type="GeneID" id="302582991"/>
<dbReference type="Proteomes" id="UP000810130">
    <property type="component" value="Unassembled WGS sequence"/>
</dbReference>
<sequence length="132" mass="13822">MRMTSIGIFMLAALPFVSEAATSVTIDALRNCQTAPLVDTVSGTSAKFTLEPGRYVLSLVSNTMNCTNSSSNSCVIDAVMVQGGFKNARWGVSVTSNPVVVDSTGSAFIAYVSDDNCSDNIGQATLLIQKAN</sequence>
<protein>
    <submittedName>
        <fullName evidence="3">Uncharacterized protein</fullName>
    </submittedName>
</protein>
<name>A0AB39IDJ0_9GAMM</name>
<dbReference type="AlphaFoldDB" id="A0AB39IDJ0"/>
<evidence type="ECO:0000313" key="3">
    <source>
        <dbReference type="EMBL" id="XDL15664.1"/>
    </source>
</evidence>
<dbReference type="EMBL" id="CP162411">
    <property type="protein sequence ID" value="XDL15664.1"/>
    <property type="molecule type" value="Genomic_DNA"/>
</dbReference>
<dbReference type="RefSeq" id="WP_038907313.1">
    <property type="nucleotide sequence ID" value="NZ_CM001972.1"/>
</dbReference>
<reference evidence="2 5" key="1">
    <citation type="submission" date="2021-04" db="EMBL/GenBank/DDBJ databases">
        <title>Genomic and host-range diversity within the Dickeya zeae complex, identification of D. zeae and D. oryzae members, proposal of two novel subspecies D. zeae subsp. zeae subsp. nov. and D. zeae subsp. dombae subsp. nov.</title>
        <authorList>
            <person name="Van Gijsegem F."/>
            <person name="Hugouvieux-Cotte-Pattat N."/>
        </authorList>
    </citation>
    <scope>NUCLEOTIDE SEQUENCE [LARGE SCALE GENOMIC DNA]</scope>
    <source>
        <strain evidence="2 5">FVG03</strain>
    </source>
</reference>
<evidence type="ECO:0000313" key="2">
    <source>
        <dbReference type="EMBL" id="MBP2857643.1"/>
    </source>
</evidence>
<keyword evidence="1" id="KW-0732">Signal</keyword>
<feature type="chain" id="PRO_5044720265" evidence="1">
    <location>
        <begin position="21"/>
        <end position="132"/>
    </location>
</feature>
<evidence type="ECO:0000256" key="1">
    <source>
        <dbReference type="SAM" id="SignalP"/>
    </source>
</evidence>
<organism evidence="3">
    <name type="scientific">Dickeya oryzae</name>
    <dbReference type="NCBI Taxonomy" id="1240404"/>
    <lineage>
        <taxon>Bacteria</taxon>
        <taxon>Pseudomonadati</taxon>
        <taxon>Pseudomonadota</taxon>
        <taxon>Gammaproteobacteria</taxon>
        <taxon>Enterobacterales</taxon>
        <taxon>Pectobacteriaceae</taxon>
        <taxon>Dickeya</taxon>
    </lineage>
</organism>